<evidence type="ECO:0000313" key="3">
    <source>
        <dbReference type="EMBL" id="CEF65950.1"/>
    </source>
</evidence>
<organism evidence="3">
    <name type="scientific">Strongyloides ratti</name>
    <name type="common">Parasitic roundworm</name>
    <dbReference type="NCBI Taxonomy" id="34506"/>
    <lineage>
        <taxon>Eukaryota</taxon>
        <taxon>Metazoa</taxon>
        <taxon>Ecdysozoa</taxon>
        <taxon>Nematoda</taxon>
        <taxon>Chromadorea</taxon>
        <taxon>Rhabditida</taxon>
        <taxon>Tylenchina</taxon>
        <taxon>Panagrolaimomorpha</taxon>
        <taxon>Strongyloidoidea</taxon>
        <taxon>Strongyloididae</taxon>
        <taxon>Strongyloides</taxon>
    </lineage>
</organism>
<dbReference type="OrthoDB" id="242766at2759"/>
<evidence type="ECO:0000313" key="5">
    <source>
        <dbReference type="WBParaSite" id="SRAE_2000062400.1"/>
    </source>
</evidence>
<reference evidence="5" key="2">
    <citation type="submission" date="2020-12" db="UniProtKB">
        <authorList>
            <consortium name="WormBaseParasite"/>
        </authorList>
    </citation>
    <scope>IDENTIFICATION</scope>
</reference>
<dbReference type="RefSeq" id="XP_024505150.1">
    <property type="nucleotide sequence ID" value="XM_024651477.1"/>
</dbReference>
<dbReference type="WormBase" id="SRAE_2000062400">
    <property type="protein sequence ID" value="SRP03465"/>
    <property type="gene ID" value="WBGene00260820"/>
</dbReference>
<dbReference type="GeneID" id="36378314"/>
<comment type="similarity">
    <text evidence="1">Belongs to the RMD1/sif2 family.</text>
</comment>
<dbReference type="Proteomes" id="UP000035682">
    <property type="component" value="Unplaced"/>
</dbReference>
<dbReference type="eggNOG" id="KOG2861">
    <property type="taxonomic scope" value="Eukaryota"/>
</dbReference>
<dbReference type="GO" id="GO:0070131">
    <property type="term" value="P:positive regulation of mitochondrial translation"/>
    <property type="evidence" value="ECO:0007669"/>
    <property type="project" value="TreeGrafter"/>
</dbReference>
<name>A0A090LEJ7_STRRB</name>
<dbReference type="CTD" id="36378314"/>
<dbReference type="GO" id="GO:0005739">
    <property type="term" value="C:mitochondrion"/>
    <property type="evidence" value="ECO:0007669"/>
    <property type="project" value="UniProtKB-ARBA"/>
</dbReference>
<dbReference type="PANTHER" id="PTHR16255">
    <property type="entry name" value="REQUIRED FOR MEIOTIC NUCLEAR DIVISION PROTEIN 1 HOMOLOG"/>
    <property type="match status" value="1"/>
</dbReference>
<dbReference type="STRING" id="34506.A0A090LEJ7"/>
<proteinExistence type="inferred from homology"/>
<gene>
    <name evidence="3 5 6" type="ORF">SRAE_2000062400</name>
</gene>
<evidence type="ECO:0000313" key="4">
    <source>
        <dbReference type="Proteomes" id="UP000035682"/>
    </source>
</evidence>
<evidence type="ECO:0000313" key="6">
    <source>
        <dbReference type="WormBase" id="SRAE_2000062400"/>
    </source>
</evidence>
<dbReference type="PANTHER" id="PTHR16255:SF1">
    <property type="entry name" value="REQUIRED FOR MEIOTIC NUCLEAR DIVISION PROTEIN 1 HOMOLOG"/>
    <property type="match status" value="1"/>
</dbReference>
<dbReference type="WBParaSite" id="SRAE_2000062400.1">
    <property type="protein sequence ID" value="SRAE_2000062400.1"/>
    <property type="gene ID" value="WBGene00260820"/>
</dbReference>
<evidence type="ECO:0000259" key="2">
    <source>
        <dbReference type="Pfam" id="PF02582"/>
    </source>
</evidence>
<feature type="domain" description="DUF155" evidence="2">
    <location>
        <begin position="137"/>
        <end position="318"/>
    </location>
</feature>
<accession>A0A090LEJ7</accession>
<protein>
    <submittedName>
        <fullName evidence="3 5">Required for meiotic nuclear division protein 1 homolog</fullName>
    </submittedName>
</protein>
<dbReference type="eggNOG" id="KOG1682">
    <property type="taxonomic scope" value="Eukaryota"/>
</dbReference>
<dbReference type="OMA" id="EIFVFRD"/>
<dbReference type="Pfam" id="PF02582">
    <property type="entry name" value="DUF155"/>
    <property type="match status" value="1"/>
</dbReference>
<keyword evidence="4" id="KW-1185">Reference proteome</keyword>
<reference evidence="3 4" key="1">
    <citation type="submission" date="2014-09" db="EMBL/GenBank/DDBJ databases">
        <authorList>
            <person name="Martin A.A."/>
        </authorList>
    </citation>
    <scope>NUCLEOTIDE SEQUENCE</scope>
    <source>
        <strain evidence="4">ED321</strain>
        <strain evidence="3">ED321 Heterogonic</strain>
    </source>
</reference>
<dbReference type="InterPro" id="IPR003734">
    <property type="entry name" value="DUF155"/>
</dbReference>
<dbReference type="AlphaFoldDB" id="A0A090LEJ7"/>
<sequence>MMRRAISTITNEVKKRIVLGKYNDKRWINRSIVRSYPKPNQVYTHNDINPNIPDITKRVVRKKRYTISGQIKEKPSMNPFVYSYALGETIDLHGVQGTPALITKYDVSYIDSNFPDVLHFSQKLDLSISNVGVKEFYVFTDGVVVFWNISEKEVHNLLTQIKVYAQSPYDMAVVEDEKESMNFLFSDNKTITEISSEDEIIFNKEVSKDPSSIPAILERYAFSQAMAASVKIGMWENRLASFAEPLQKSSQGLRKGKVIWKRDDTIKMSGEFAVLRHSLNLKTSLLDVDFYWDRDELYNYYKRMTKYFSLDYRIRLLNSRLTYCEDLAKLIDNLQQHKHASNLEWMIIILIVIEVFFDIFHFIKPQSVTVTIVNDSDAKLRTLTQ</sequence>
<evidence type="ECO:0000256" key="1">
    <source>
        <dbReference type="ARBA" id="ARBA00008306"/>
    </source>
</evidence>
<dbReference type="EMBL" id="LN609529">
    <property type="protein sequence ID" value="CEF65950.1"/>
    <property type="molecule type" value="Genomic_DNA"/>
</dbReference>
<dbReference type="InterPro" id="IPR051624">
    <property type="entry name" value="RMD1/Sad1-interacting"/>
</dbReference>